<evidence type="ECO:0000313" key="3">
    <source>
        <dbReference type="Proteomes" id="UP001218218"/>
    </source>
</evidence>
<feature type="compositionally biased region" description="Basic and acidic residues" evidence="1">
    <location>
        <begin position="1126"/>
        <end position="1161"/>
    </location>
</feature>
<dbReference type="PANTHER" id="PTHR31912:SF34">
    <property type="entry name" value="NOTOCHORD-RELATED PROTEIN"/>
    <property type="match status" value="1"/>
</dbReference>
<evidence type="ECO:0000313" key="2">
    <source>
        <dbReference type="EMBL" id="KAJ7354033.1"/>
    </source>
</evidence>
<evidence type="ECO:0008006" key="4">
    <source>
        <dbReference type="Google" id="ProtNLM"/>
    </source>
</evidence>
<gene>
    <name evidence="2" type="ORF">DFH08DRAFT_691545</name>
</gene>
<feature type="compositionally biased region" description="Acidic residues" evidence="1">
    <location>
        <begin position="1186"/>
        <end position="1195"/>
    </location>
</feature>
<evidence type="ECO:0000256" key="1">
    <source>
        <dbReference type="SAM" id="MobiDB-lite"/>
    </source>
</evidence>
<keyword evidence="3" id="KW-1185">Reference proteome</keyword>
<reference evidence="2" key="1">
    <citation type="submission" date="2023-03" db="EMBL/GenBank/DDBJ databases">
        <title>Massive genome expansion in bonnet fungi (Mycena s.s.) driven by repeated elements and novel gene families across ecological guilds.</title>
        <authorList>
            <consortium name="Lawrence Berkeley National Laboratory"/>
            <person name="Harder C.B."/>
            <person name="Miyauchi S."/>
            <person name="Viragh M."/>
            <person name="Kuo A."/>
            <person name="Thoen E."/>
            <person name="Andreopoulos B."/>
            <person name="Lu D."/>
            <person name="Skrede I."/>
            <person name="Drula E."/>
            <person name="Henrissat B."/>
            <person name="Morin E."/>
            <person name="Kohler A."/>
            <person name="Barry K."/>
            <person name="LaButti K."/>
            <person name="Morin E."/>
            <person name="Salamov A."/>
            <person name="Lipzen A."/>
            <person name="Mereny Z."/>
            <person name="Hegedus B."/>
            <person name="Baldrian P."/>
            <person name="Stursova M."/>
            <person name="Weitz H."/>
            <person name="Taylor A."/>
            <person name="Grigoriev I.V."/>
            <person name="Nagy L.G."/>
            <person name="Martin F."/>
            <person name="Kauserud H."/>
        </authorList>
    </citation>
    <scope>NUCLEOTIDE SEQUENCE</scope>
    <source>
        <strain evidence="2">CBHHK002</strain>
    </source>
</reference>
<name>A0AAD7AB53_9AGAR</name>
<dbReference type="PANTHER" id="PTHR31912">
    <property type="entry name" value="IP13529P"/>
    <property type="match status" value="1"/>
</dbReference>
<feature type="compositionally biased region" description="Acidic residues" evidence="1">
    <location>
        <begin position="1162"/>
        <end position="1179"/>
    </location>
</feature>
<proteinExistence type="predicted"/>
<dbReference type="EMBL" id="JARIHO010000010">
    <property type="protein sequence ID" value="KAJ7354033.1"/>
    <property type="molecule type" value="Genomic_DNA"/>
</dbReference>
<dbReference type="AlphaFoldDB" id="A0AAD7AB53"/>
<protein>
    <recommendedName>
        <fullName evidence="4">Transposase</fullName>
    </recommendedName>
</protein>
<organism evidence="2 3">
    <name type="scientific">Mycena albidolilacea</name>
    <dbReference type="NCBI Taxonomy" id="1033008"/>
    <lineage>
        <taxon>Eukaryota</taxon>
        <taxon>Fungi</taxon>
        <taxon>Dikarya</taxon>
        <taxon>Basidiomycota</taxon>
        <taxon>Agaricomycotina</taxon>
        <taxon>Agaricomycetes</taxon>
        <taxon>Agaricomycetidae</taxon>
        <taxon>Agaricales</taxon>
        <taxon>Marasmiineae</taxon>
        <taxon>Mycenaceae</taxon>
        <taxon>Mycena</taxon>
    </lineage>
</organism>
<accession>A0AAD7AB53</accession>
<dbReference type="Proteomes" id="UP001218218">
    <property type="component" value="Unassembled WGS sequence"/>
</dbReference>
<feature type="compositionally biased region" description="Basic residues" evidence="1">
    <location>
        <begin position="1208"/>
        <end position="1217"/>
    </location>
</feature>
<comment type="caution">
    <text evidence="2">The sequence shown here is derived from an EMBL/GenBank/DDBJ whole genome shotgun (WGS) entry which is preliminary data.</text>
</comment>
<sequence>MLTLDLAELRPFLQYSSDKKHVLCTLCAATKKAGTGKPTLAKNFQSHLRSDRHVGAWSDELARRERRQQELDMVSAAYDAAESAQGLLDPGPISPSYCPPMFDETQPDIQMEDSSTTIFLSDSELLKQLGEGEQPSVTTEDVQARIAAEYERLLEEAYQNGLTGDGVDEQFVPDDLPIGAQDDGEDELDCFDASQVADSRYFPYLNKLIMLLDVLDNLPRCRFTNDQISLILNLLKQLGVPNVPSLKTFRRIQLKMQEKYGNTSHKITSHLGNIFHMNKISETLARDMANPLIAPHMQFYPEESTGPISETFQAERWTEYAPSQLTPTFSRGHKQFWIGEVARLANGHFILPHLWIIRDGAVHCVASRVSRSDDGRWHLLDDQDIFCSDALVLDYSDIQMQYGEKLTWSDNGLVPPMPNPLRKLVGEDEDLVVVMVSPWADDVSGNRSKQYNKHMNMYTGNGCLPGRLLQQEYHVHFICSSPHASSAEQFAAFRDDVKATEKKPVKCFNAATQRKTAIILRAPGLPADNPQQSEECSHMGSNANFPCRKCKWGGTKLQKETDGVFRAAHFEGVARSAKEIRETLNKQLKLAMKGDSKAVEECQRTTGTKDKITQHWVEILTVRAKELQASNRSRSNAQIADDLETWLAKQPGDKMNPLLDIAGLDPSQDTPVELLHTVLLGVMKYIWHHMNTTRWSDGDRHLLAIRLQSTDLSGLTVPPLRAGYMMQYKNNLIGKHFKTIMQILAFHVHGISTDDEFALILAAGDLGALLWIPEIDDMEKYIAQLQIAVANLLDAFDAVDPRRILVKIKLHLLVHLPADVRRFGPAIRFSTEIYEAFNAVFRLCSVYSNHQAPSRDIARKFAAMDRVKHLLSGGYWQDKTSGRWIQGGDMVQELLQSDRVVQRHLGWVQPKANPPAYIKPAAQRFAPLRWEASKTATHWISEHGAPPVRDSLWKTGQYLIAQSGDKVTVGSWIVASYRSKPVFGKIAELLVGEEGAFVTIEQFVCGAERHAVFKMPVLRRPSGAEIVENQARSFLVVEPKVIQFAISVQHDCRRGDCKPAVVGKELQEREETRRDVCLIKHADDDHFLINTSGLHPFVRLRRVLGPELTDLKLLYPDREKFHKEAALKARGTRESNRQKASTRHAERRVQEAEEAEARGEPLDDEDQPEKEAEEPEPEPEPGVCPDSDDESEYDGDSYIPRGRETGRPARKRKRGGQ</sequence>
<feature type="region of interest" description="Disordered" evidence="1">
    <location>
        <begin position="1126"/>
        <end position="1217"/>
    </location>
</feature>